<organism evidence="2">
    <name type="scientific">Tetraodon nigroviridis</name>
    <name type="common">Spotted green pufferfish</name>
    <name type="synonym">Chelonodon nigroviridis</name>
    <dbReference type="NCBI Taxonomy" id="99883"/>
    <lineage>
        <taxon>Eukaryota</taxon>
        <taxon>Metazoa</taxon>
        <taxon>Chordata</taxon>
        <taxon>Craniata</taxon>
        <taxon>Vertebrata</taxon>
        <taxon>Euteleostomi</taxon>
        <taxon>Actinopterygii</taxon>
        <taxon>Neopterygii</taxon>
        <taxon>Teleostei</taxon>
        <taxon>Neoteleostei</taxon>
        <taxon>Acanthomorphata</taxon>
        <taxon>Eupercaria</taxon>
        <taxon>Tetraodontiformes</taxon>
        <taxon>Tetradontoidea</taxon>
        <taxon>Tetraodontidae</taxon>
        <taxon>Tetraodon</taxon>
    </lineage>
</organism>
<dbReference type="Pfam" id="PF16769">
    <property type="entry name" value="MCM3AP_GANP"/>
    <property type="match status" value="1"/>
</dbReference>
<name>Q4S9Q6_TETNG</name>
<feature type="domain" description="Germinal-centre associated nuclear protein MCM3AP" evidence="1">
    <location>
        <begin position="2"/>
        <end position="58"/>
    </location>
</feature>
<evidence type="ECO:0000313" key="2">
    <source>
        <dbReference type="EMBL" id="CAG02626.1"/>
    </source>
</evidence>
<sequence>MLGHRVLQSLEEEKKEHQRCTDQFQRWLDSDPLDHISTLFFPSHTLVSTPLSATYTPAAKAQDATIP</sequence>
<dbReference type="KEGG" id="tng:GSTEN00021780G001"/>
<evidence type="ECO:0000259" key="1">
    <source>
        <dbReference type="Pfam" id="PF16769"/>
    </source>
</evidence>
<comment type="caution">
    <text evidence="2">The sequence shown here is derived from an EMBL/GenBank/DDBJ whole genome shotgun (WGS) entry which is preliminary data.</text>
</comment>
<reference evidence="2" key="2">
    <citation type="submission" date="2004-02" db="EMBL/GenBank/DDBJ databases">
        <authorList>
            <consortium name="Genoscope"/>
            <consortium name="Whitehead Institute Centre for Genome Research"/>
        </authorList>
    </citation>
    <scope>NUCLEOTIDE SEQUENCE</scope>
</reference>
<protein>
    <submittedName>
        <fullName evidence="2">(spotted green pufferfish) hypothetical protein</fullName>
    </submittedName>
</protein>
<dbReference type="HOGENOM" id="CLU_001842_1_0_1"/>
<accession>Q4S9Q6</accession>
<proteinExistence type="predicted"/>
<dbReference type="AlphaFoldDB" id="Q4S9Q6"/>
<gene>
    <name evidence="2" type="ORF">GSTENG00021780001</name>
</gene>
<dbReference type="EMBL" id="CAAE01014695">
    <property type="protein sequence ID" value="CAG02626.1"/>
    <property type="molecule type" value="Genomic_DNA"/>
</dbReference>
<reference evidence="2" key="1">
    <citation type="journal article" date="2004" name="Nature">
        <title>Genome duplication in the teleost fish Tetraodon nigroviridis reveals the early vertebrate proto-karyotype.</title>
        <authorList>
            <person name="Jaillon O."/>
            <person name="Aury J.-M."/>
            <person name="Brunet F."/>
            <person name="Petit J.-L."/>
            <person name="Stange-Thomann N."/>
            <person name="Mauceli E."/>
            <person name="Bouneau L."/>
            <person name="Fischer C."/>
            <person name="Ozouf-Costaz C."/>
            <person name="Bernot A."/>
            <person name="Nicaud S."/>
            <person name="Jaffe D."/>
            <person name="Fisher S."/>
            <person name="Lutfalla G."/>
            <person name="Dossat C."/>
            <person name="Segurens B."/>
            <person name="Dasilva C."/>
            <person name="Salanoubat M."/>
            <person name="Levy M."/>
            <person name="Boudet N."/>
            <person name="Castellano S."/>
            <person name="Anthouard V."/>
            <person name="Jubin C."/>
            <person name="Castelli V."/>
            <person name="Katinka M."/>
            <person name="Vacherie B."/>
            <person name="Biemont C."/>
            <person name="Skalli Z."/>
            <person name="Cattolico L."/>
            <person name="Poulain J."/>
            <person name="De Berardinis V."/>
            <person name="Cruaud C."/>
            <person name="Duprat S."/>
            <person name="Brottier P."/>
            <person name="Coutanceau J.-P."/>
            <person name="Gouzy J."/>
            <person name="Parra G."/>
            <person name="Lardier G."/>
            <person name="Chapple C."/>
            <person name="McKernan K.J."/>
            <person name="McEwan P."/>
            <person name="Bosak S."/>
            <person name="Kellis M."/>
            <person name="Volff J.-N."/>
            <person name="Guigo R."/>
            <person name="Zody M.C."/>
            <person name="Mesirov J."/>
            <person name="Lindblad-Toh K."/>
            <person name="Birren B."/>
            <person name="Nusbaum C."/>
            <person name="Kahn D."/>
            <person name="Robinson-Rechavi M."/>
            <person name="Laudet V."/>
            <person name="Schachter V."/>
            <person name="Quetier F."/>
            <person name="Saurin W."/>
            <person name="Scarpelli C."/>
            <person name="Wincker P."/>
            <person name="Lander E.S."/>
            <person name="Weissenbach J."/>
            <person name="Roest Crollius H."/>
        </authorList>
    </citation>
    <scope>NUCLEOTIDE SEQUENCE [LARGE SCALE GENOMIC DNA]</scope>
</reference>
<dbReference type="InterPro" id="IPR031907">
    <property type="entry name" value="MCM3AP_GANP"/>
</dbReference>
<dbReference type="OrthoDB" id="21502at2759"/>